<sequence>QWIMGFMVYAFARAGRCCLPEGDNEIPALSW</sequence>
<dbReference type="AlphaFoldDB" id="A0A392TYV6"/>
<dbReference type="Proteomes" id="UP000265520">
    <property type="component" value="Unassembled WGS sequence"/>
</dbReference>
<organism evidence="1 2">
    <name type="scientific">Trifolium medium</name>
    <dbReference type="NCBI Taxonomy" id="97028"/>
    <lineage>
        <taxon>Eukaryota</taxon>
        <taxon>Viridiplantae</taxon>
        <taxon>Streptophyta</taxon>
        <taxon>Embryophyta</taxon>
        <taxon>Tracheophyta</taxon>
        <taxon>Spermatophyta</taxon>
        <taxon>Magnoliopsida</taxon>
        <taxon>eudicotyledons</taxon>
        <taxon>Gunneridae</taxon>
        <taxon>Pentapetalae</taxon>
        <taxon>rosids</taxon>
        <taxon>fabids</taxon>
        <taxon>Fabales</taxon>
        <taxon>Fabaceae</taxon>
        <taxon>Papilionoideae</taxon>
        <taxon>50 kb inversion clade</taxon>
        <taxon>NPAAA clade</taxon>
        <taxon>Hologalegina</taxon>
        <taxon>IRL clade</taxon>
        <taxon>Trifolieae</taxon>
        <taxon>Trifolium</taxon>
    </lineage>
</organism>
<evidence type="ECO:0000313" key="1">
    <source>
        <dbReference type="EMBL" id="MCI66341.1"/>
    </source>
</evidence>
<feature type="non-terminal residue" evidence="1">
    <location>
        <position position="1"/>
    </location>
</feature>
<accession>A0A392TYV6</accession>
<dbReference type="EMBL" id="LXQA010693723">
    <property type="protein sequence ID" value="MCI66341.1"/>
    <property type="molecule type" value="Genomic_DNA"/>
</dbReference>
<protein>
    <submittedName>
        <fullName evidence="1">Uncharacterized protein</fullName>
    </submittedName>
</protein>
<comment type="caution">
    <text evidence="1">The sequence shown here is derived from an EMBL/GenBank/DDBJ whole genome shotgun (WGS) entry which is preliminary data.</text>
</comment>
<name>A0A392TYV6_9FABA</name>
<proteinExistence type="predicted"/>
<reference evidence="1 2" key="1">
    <citation type="journal article" date="2018" name="Front. Plant Sci.">
        <title>Red Clover (Trifolium pratense) and Zigzag Clover (T. medium) - A Picture of Genomic Similarities and Differences.</title>
        <authorList>
            <person name="Dluhosova J."/>
            <person name="Istvanek J."/>
            <person name="Nedelnik J."/>
            <person name="Repkova J."/>
        </authorList>
    </citation>
    <scope>NUCLEOTIDE SEQUENCE [LARGE SCALE GENOMIC DNA]</scope>
    <source>
        <strain evidence="2">cv. 10/8</strain>
        <tissue evidence="1">Leaf</tissue>
    </source>
</reference>
<evidence type="ECO:0000313" key="2">
    <source>
        <dbReference type="Proteomes" id="UP000265520"/>
    </source>
</evidence>
<keyword evidence="2" id="KW-1185">Reference proteome</keyword>